<protein>
    <recommendedName>
        <fullName evidence="5">LPXTG-motif protein cell wall anchor domain protein</fullName>
    </recommendedName>
</protein>
<keyword evidence="2" id="KW-1133">Transmembrane helix</keyword>
<feature type="compositionally biased region" description="Polar residues" evidence="1">
    <location>
        <begin position="435"/>
        <end position="453"/>
    </location>
</feature>
<feature type="transmembrane region" description="Helical" evidence="2">
    <location>
        <begin position="805"/>
        <end position="826"/>
    </location>
</feature>
<proteinExistence type="predicted"/>
<accession>I4M2Q2</accession>
<gene>
    <name evidence="3" type="ORF">CGSMWGv1500E_01203</name>
</gene>
<dbReference type="Proteomes" id="UP000032875">
    <property type="component" value="Unassembled WGS sequence"/>
</dbReference>
<feature type="compositionally biased region" description="Basic and acidic residues" evidence="1">
    <location>
        <begin position="133"/>
        <end position="157"/>
    </location>
</feature>
<feature type="region of interest" description="Disordered" evidence="1">
    <location>
        <begin position="49"/>
        <end position="160"/>
    </location>
</feature>
<comment type="caution">
    <text evidence="3">The sequence shown here is derived from an EMBL/GenBank/DDBJ whole genome shotgun (WGS) entry which is preliminary data.</text>
</comment>
<reference evidence="3 4" key="1">
    <citation type="journal article" date="2012" name="J. Bacteriol.">
        <title>Comparative Genomic Analyses of 17 Clinical Isolates of Gardnerella vaginalis Provide Evidence of Multiple Genetically Isolated Clades Consistent with Subspeciation into Genovars.</title>
        <authorList>
            <person name="Ahmed A."/>
            <person name="Earl J."/>
            <person name="Retchless A."/>
            <person name="Hillier S."/>
            <person name="Rabe L."/>
            <person name="Cherpes T."/>
            <person name="Powell E."/>
            <person name="Janto B."/>
            <person name="Eutsey R."/>
            <person name="Hiller N.L."/>
            <person name="Boissy R."/>
            <person name="Dahlgreen M."/>
            <person name="Hall B."/>
            <person name="Costerton J."/>
            <person name="Post J.C."/>
            <person name="Hu F."/>
            <person name="Ehrlich G."/>
        </authorList>
    </citation>
    <scope>NUCLEOTIDE SEQUENCE [LARGE SCALE GENOMIC DNA]</scope>
    <source>
        <strain evidence="3 4">1500E</strain>
    </source>
</reference>
<evidence type="ECO:0008006" key="5">
    <source>
        <dbReference type="Google" id="ProtNLM"/>
    </source>
</evidence>
<feature type="region of interest" description="Disordered" evidence="1">
    <location>
        <begin position="426"/>
        <end position="476"/>
    </location>
</feature>
<evidence type="ECO:0000313" key="4">
    <source>
        <dbReference type="Proteomes" id="UP000032875"/>
    </source>
</evidence>
<sequence length="842" mass="90810">MSDLHRGSRFLRFLRSIGAKTACARRAIVAFFVAAATILATFMIMPSASMGASSQGEPNQVQAQSQTNSGNAEPKTASSTGAGVKDGAKEANVAETRNPQTSSRPAGSDAGSAQNVDSTKQQQNNAVEGANKSLKDTAADKDAAKDAEKSAKKDESANKLLRKRRELDRAATDKVDLPPECKVLNKKSFKSCYEISYDFGTAATVDNGKTILIKRGSTITINPKFKIKLKGTNRKDATMPSGLWFKLEKSGRNPVPSWVNFEKTENGRIIKVKDTENETGFDDGSITLRPNGKWDYGSYEFKVFAYYKNKKEEIHAKISVKVDLSDEQKSNLNNDLSLSLYDFENAQDGTAVTDNKITIKPKSNASATGGSAAGSADNKDTYDPINKLFIGSKSTKKPGVIYHHMICHENGSNDDASYTVDTVNGLSLKDKKDSPSTNKQTQFKHMENQTRPSENADPYTVYEENDDTERSQSWISGTPEKAGTFECKVFAIKDVQYSYTGNIKIHPKTIDHFKDQISYADKKKNLFENPDSLISFTYVNVKYFVGEDIDVAYKSVTIEVKSNKKKLEVKDGDLKLNVYPFKSADAGASGSSSGASSASAALGDGDTVSVMKGMELKPFIEATSEADSTKQITLRMLCAKGEKPQGSSAGASSVVDAGSAVGAGTTGSESNAGATDKNGLAYSNWQSPEQLGFNFPEGNAQSTCNSKEGEQSCSLVGSATKFAATANASATFKPTETGDYQCYVYALKQDALDKFNAEVAKSDVKPNKISTAFAGLTANKDYAQLAINIHVSEDFTLPHTGGQSWNLQLGAVAAVMVSVLAAGFVASQTEACRKLLYERRRC</sequence>
<keyword evidence="2" id="KW-0472">Membrane</keyword>
<feature type="compositionally biased region" description="Polar residues" evidence="1">
    <location>
        <begin position="50"/>
        <end position="81"/>
    </location>
</feature>
<evidence type="ECO:0000256" key="2">
    <source>
        <dbReference type="SAM" id="Phobius"/>
    </source>
</evidence>
<dbReference type="PATRIC" id="fig|698957.3.peg.233"/>
<dbReference type="RefSeq" id="WP_004126940.1">
    <property type="nucleotide sequence ID" value="NZ_ADES01000005.1"/>
</dbReference>
<name>I4M2Q2_GARVA</name>
<dbReference type="EMBL" id="ADES01000005">
    <property type="protein sequence ID" value="EIK83492.1"/>
    <property type="molecule type" value="Genomic_DNA"/>
</dbReference>
<keyword evidence="2" id="KW-0812">Transmembrane</keyword>
<evidence type="ECO:0000313" key="3">
    <source>
        <dbReference type="EMBL" id="EIK83492.1"/>
    </source>
</evidence>
<dbReference type="AlphaFoldDB" id="I4M2Q2"/>
<feature type="compositionally biased region" description="Polar residues" evidence="1">
    <location>
        <begin position="95"/>
        <end position="126"/>
    </location>
</feature>
<evidence type="ECO:0000256" key="1">
    <source>
        <dbReference type="SAM" id="MobiDB-lite"/>
    </source>
</evidence>
<organism evidence="3 4">
    <name type="scientific">Gardnerella vaginalis 1500E</name>
    <dbReference type="NCBI Taxonomy" id="698957"/>
    <lineage>
        <taxon>Bacteria</taxon>
        <taxon>Bacillati</taxon>
        <taxon>Actinomycetota</taxon>
        <taxon>Actinomycetes</taxon>
        <taxon>Bifidobacteriales</taxon>
        <taxon>Bifidobacteriaceae</taxon>
        <taxon>Gardnerella</taxon>
    </lineage>
</organism>